<reference evidence="1 2" key="1">
    <citation type="submission" date="2014-02" db="EMBL/GenBank/DDBJ databases">
        <title>Diversity of Thermotogales isolates from hydrothermal vents.</title>
        <authorList>
            <person name="Haverkamp T.H.A."/>
            <person name="Lossouarn J."/>
            <person name="Geslin C."/>
            <person name="Nesbo C.L."/>
        </authorList>
    </citation>
    <scope>NUCLEOTIDE SEQUENCE [LARGE SCALE GENOMIC DNA]</scope>
    <source>
        <strain evidence="1 2">431</strain>
    </source>
</reference>
<dbReference type="PROSITE" id="PS51257">
    <property type="entry name" value="PROKAR_LIPOPROTEIN"/>
    <property type="match status" value="1"/>
</dbReference>
<dbReference type="Gene3D" id="3.40.1000.20">
    <property type="entry name" value="TM1622-like"/>
    <property type="match status" value="1"/>
</dbReference>
<dbReference type="Pfam" id="PF11586">
    <property type="entry name" value="DUF3242"/>
    <property type="match status" value="1"/>
</dbReference>
<organism evidence="1 2">
    <name type="scientific">Thermosipho melanesiensis</name>
    <dbReference type="NCBI Taxonomy" id="46541"/>
    <lineage>
        <taxon>Bacteria</taxon>
        <taxon>Thermotogati</taxon>
        <taxon>Thermotogota</taxon>
        <taxon>Thermotogae</taxon>
        <taxon>Thermotogales</taxon>
        <taxon>Fervidobacteriaceae</taxon>
        <taxon>Thermosipho</taxon>
    </lineage>
</organism>
<proteinExistence type="predicted"/>
<gene>
    <name evidence="1" type="ORF">BW47_10040</name>
</gene>
<dbReference type="EMBL" id="CP007389">
    <property type="protein sequence ID" value="APT74765.1"/>
    <property type="molecule type" value="Genomic_DNA"/>
</dbReference>
<name>A0ABN4V1F3_9BACT</name>
<evidence type="ECO:0000313" key="2">
    <source>
        <dbReference type="Proteomes" id="UP000185490"/>
    </source>
</evidence>
<dbReference type="InterPro" id="IPR021636">
    <property type="entry name" value="DUF3242"/>
</dbReference>
<evidence type="ECO:0008006" key="3">
    <source>
        <dbReference type="Google" id="ProtNLM"/>
    </source>
</evidence>
<dbReference type="RefSeq" id="WP_012058101.1">
    <property type="nucleotide sequence ID" value="NZ_CP007389.1"/>
</dbReference>
<protein>
    <recommendedName>
        <fullName evidence="3">Lipoprotein</fullName>
    </recommendedName>
</protein>
<keyword evidence="2" id="KW-1185">Reference proteome</keyword>
<dbReference type="Proteomes" id="UP000185490">
    <property type="component" value="Chromosome"/>
</dbReference>
<sequence>MKKTVFLFVLLVFLISSCGLLFKTPSLPGSFSLKSALLILDGFQYPLTSVVKVNEVYGAKLGNGICGMFENFNGTFYVFKYVSSNVAKSNWKNFRKQVGGPLKINYLTYSWLDRGYFQVKYKSIDIISWWKDNWLFIITGKDAKEFFNYINEVYGEIK</sequence>
<dbReference type="SUPFAM" id="SSF143477">
    <property type="entry name" value="TM1622-like"/>
    <property type="match status" value="1"/>
</dbReference>
<dbReference type="InterPro" id="IPR035951">
    <property type="entry name" value="TM1622-like_sf"/>
</dbReference>
<accession>A0ABN4V1F3</accession>
<evidence type="ECO:0000313" key="1">
    <source>
        <dbReference type="EMBL" id="APT74765.1"/>
    </source>
</evidence>